<accession>A0A261ETQ4</accession>
<dbReference type="EMBL" id="MWWS01000004">
    <property type="protein sequence ID" value="OZG50205.1"/>
    <property type="molecule type" value="Genomic_DNA"/>
</dbReference>
<evidence type="ECO:0000313" key="1">
    <source>
        <dbReference type="EMBL" id="OZG50205.1"/>
    </source>
</evidence>
<dbReference type="Proteomes" id="UP000216004">
    <property type="component" value="Unassembled WGS sequence"/>
</dbReference>
<comment type="caution">
    <text evidence="1">The sequence shown here is derived from an EMBL/GenBank/DDBJ whole genome shotgun (WGS) entry which is preliminary data.</text>
</comment>
<keyword evidence="2" id="KW-1185">Reference proteome</keyword>
<gene>
    <name evidence="1" type="ORF">BOCO_0722</name>
</gene>
<dbReference type="AlphaFoldDB" id="A0A261ETQ4"/>
<organism evidence="1 2">
    <name type="scientific">Bombiscardovia coagulans</name>
    <dbReference type="NCBI Taxonomy" id="686666"/>
    <lineage>
        <taxon>Bacteria</taxon>
        <taxon>Bacillati</taxon>
        <taxon>Actinomycetota</taxon>
        <taxon>Actinomycetes</taxon>
        <taxon>Bifidobacteriales</taxon>
        <taxon>Bifidobacteriaceae</taxon>
        <taxon>Bombiscardovia</taxon>
    </lineage>
</organism>
<evidence type="ECO:0000313" key="2">
    <source>
        <dbReference type="Proteomes" id="UP000216004"/>
    </source>
</evidence>
<proteinExistence type="predicted"/>
<reference evidence="1 2" key="1">
    <citation type="journal article" date="2017" name="BMC Genomics">
        <title>Comparative genomic and phylogenomic analyses of the Bifidobacteriaceae family.</title>
        <authorList>
            <person name="Lugli G.A."/>
            <person name="Milani C."/>
            <person name="Turroni F."/>
            <person name="Duranti S."/>
            <person name="Mancabelli L."/>
            <person name="Mangifesta M."/>
            <person name="Ferrario C."/>
            <person name="Modesto M."/>
            <person name="Mattarelli P."/>
            <person name="Jiri K."/>
            <person name="van Sinderen D."/>
            <person name="Ventura M."/>
        </authorList>
    </citation>
    <scope>NUCLEOTIDE SEQUENCE [LARGE SCALE GENOMIC DNA]</scope>
    <source>
        <strain evidence="1 2">DSM 22924</strain>
    </source>
</reference>
<name>A0A261ETQ4_9BIFI</name>
<sequence length="129" mass="14410">MYGFVICFASQLRWESDPKGKRTQSGSIPPANVSGSHLLQREPDCGIAGFGVSRDPLFLMNQINYQGQHIYFHSNCFVHYSSHLSDAQQPPYNTRPVASFPIRSKSNLNFGEPARLQQQCSAASDFLTL</sequence>
<protein>
    <submittedName>
        <fullName evidence="1">Uncharacterized protein</fullName>
    </submittedName>
</protein>